<dbReference type="PaxDb" id="309800-C498_13063"/>
<dbReference type="InterPro" id="IPR000462">
    <property type="entry name" value="CDP-OH_P_trans"/>
</dbReference>
<dbReference type="EC" id="2.7.8.-" evidence="4"/>
<keyword evidence="5" id="KW-1185">Reference proteome</keyword>
<dbReference type="AlphaFoldDB" id="D4GW89"/>
<dbReference type="GO" id="GO:0016780">
    <property type="term" value="F:phosphotransferase activity, for other substituted phosphate groups"/>
    <property type="evidence" value="ECO:0007669"/>
    <property type="project" value="InterPro"/>
</dbReference>
<organism evidence="4 5">
    <name type="scientific">Haloferax volcanii (strain ATCC 29605 / DSM 3757 / JCM 8879 / NBRC 14742 / NCIMB 2012 / VKM B-1768 / DS2)</name>
    <name type="common">Halobacterium volcanii</name>
    <dbReference type="NCBI Taxonomy" id="309800"/>
    <lineage>
        <taxon>Archaea</taxon>
        <taxon>Methanobacteriati</taxon>
        <taxon>Methanobacteriota</taxon>
        <taxon>Stenosarchaea group</taxon>
        <taxon>Halobacteria</taxon>
        <taxon>Halobacteriales</taxon>
        <taxon>Haloferacaceae</taxon>
        <taxon>Haloferax</taxon>
    </lineage>
</organism>
<keyword evidence="3" id="KW-1133">Transmembrane helix</keyword>
<feature type="transmembrane region" description="Helical" evidence="3">
    <location>
        <begin position="258"/>
        <end position="276"/>
    </location>
</feature>
<dbReference type="PROSITE" id="PS51318">
    <property type="entry name" value="TAT"/>
    <property type="match status" value="1"/>
</dbReference>
<keyword evidence="3" id="KW-0812">Transmembrane</keyword>
<dbReference type="Proteomes" id="UP000008243">
    <property type="component" value="Chromosome"/>
</dbReference>
<comment type="similarity">
    <text evidence="2">Belongs to the CDP-alcohol phosphatidyltransferase class-I family.</text>
</comment>
<dbReference type="eggNOG" id="arCOG00672">
    <property type="taxonomic scope" value="Archaea"/>
</dbReference>
<feature type="transmembrane region" description="Helical" evidence="3">
    <location>
        <begin position="113"/>
        <end position="132"/>
    </location>
</feature>
<feature type="transmembrane region" description="Helical" evidence="3">
    <location>
        <begin position="138"/>
        <end position="159"/>
    </location>
</feature>
<evidence type="ECO:0000256" key="1">
    <source>
        <dbReference type="ARBA" id="ARBA00022679"/>
    </source>
</evidence>
<proteinExistence type="inferred from homology"/>
<reference evidence="4 5" key="1">
    <citation type="journal article" date="2010" name="PLoS ONE">
        <title>The complete genome sequence of Haloferax volcanii DS2, a model archaeon.</title>
        <authorList>
            <person name="Hartman A.L."/>
            <person name="Norais C."/>
            <person name="Badger J.H."/>
            <person name="Delmas S."/>
            <person name="Haldenby S."/>
            <person name="Madupu R."/>
            <person name="Robinson J."/>
            <person name="Khouri H."/>
            <person name="Ren Q."/>
            <person name="Lowe T.M."/>
            <person name="Maupin-Furlow J."/>
            <person name="Pohlschroder M."/>
            <person name="Daniels C."/>
            <person name="Pfeiffer F."/>
            <person name="Allers T."/>
            <person name="Eisen J.A."/>
        </authorList>
    </citation>
    <scope>NUCLEOTIDE SEQUENCE [LARGE SCALE GENOMIC DNA]</scope>
    <source>
        <strain evidence="5">ATCC 29605 / DSM 3757 / JCM 8879 / NBRC 14742 / NCIMB 2012 / VKM B-1768 / DS2</strain>
    </source>
</reference>
<dbReference type="GO" id="GO:0016020">
    <property type="term" value="C:membrane"/>
    <property type="evidence" value="ECO:0007669"/>
    <property type="project" value="InterPro"/>
</dbReference>
<dbReference type="EMBL" id="CP001956">
    <property type="protein sequence ID" value="ADE03996.2"/>
    <property type="molecule type" value="Genomic_DNA"/>
</dbReference>
<dbReference type="InterPro" id="IPR043130">
    <property type="entry name" value="CDP-OH_PTrfase_TM_dom"/>
</dbReference>
<keyword evidence="3" id="KW-0472">Membrane</keyword>
<dbReference type="InterPro" id="IPR048254">
    <property type="entry name" value="CDP_ALCOHOL_P_TRANSF_CS"/>
</dbReference>
<dbReference type="STRING" id="309800.HVO_1136"/>
<keyword evidence="1 2" id="KW-0808">Transferase</keyword>
<evidence type="ECO:0000313" key="5">
    <source>
        <dbReference type="Proteomes" id="UP000008243"/>
    </source>
</evidence>
<evidence type="ECO:0000256" key="2">
    <source>
        <dbReference type="RuleBase" id="RU003750"/>
    </source>
</evidence>
<dbReference type="InterPro" id="IPR006311">
    <property type="entry name" value="TAT_signal"/>
</dbReference>
<dbReference type="Gene3D" id="1.20.120.1760">
    <property type="match status" value="1"/>
</dbReference>
<evidence type="ECO:0000256" key="3">
    <source>
        <dbReference type="SAM" id="Phobius"/>
    </source>
</evidence>
<evidence type="ECO:0000313" key="4">
    <source>
        <dbReference type="EMBL" id="ADE03996.2"/>
    </source>
</evidence>
<feature type="transmembrane region" description="Helical" evidence="3">
    <location>
        <begin position="58"/>
        <end position="78"/>
    </location>
</feature>
<dbReference type="KEGG" id="hvo:HVO_1136"/>
<accession>D4GW89</accession>
<dbReference type="PROSITE" id="PS00379">
    <property type="entry name" value="CDP_ALCOHOL_P_TRANSF"/>
    <property type="match status" value="1"/>
</dbReference>
<name>D4GW89_HALVD</name>
<protein>
    <submittedName>
        <fullName evidence="4">CDP-alcohol 1-archaetidyltransferase</fullName>
        <ecNumber evidence="4">2.7.8.-</ecNumber>
    </submittedName>
</protein>
<feature type="transmembrane region" description="Helical" evidence="3">
    <location>
        <begin position="21"/>
        <end position="46"/>
    </location>
</feature>
<dbReference type="Pfam" id="PF01066">
    <property type="entry name" value="CDP-OH_P_transf"/>
    <property type="match status" value="1"/>
</dbReference>
<gene>
    <name evidence="4" type="primary">pgsA1</name>
    <name evidence="4" type="ordered locus">HVO_1136</name>
</gene>
<dbReference type="EnsemblBacteria" id="ADE03996">
    <property type="protein sequence ID" value="ADE03996"/>
    <property type="gene ID" value="HVO_1136"/>
</dbReference>
<sequence length="294" mass="30126">MTLSGDGAATPRTTRRTRRRVLETGGAAAAATLVVGGLLAVEWLWLVSRAAPSPETAAATWAAGTLLVVVGLCVYAYANADENVAPGNAGTAESAAESPRAYDDLGVPTTVTLVRGFLVAGVAGIVGVALHGSLSPSWGWAAAGGYGVAAALDALDGALARRLDRVSRLGARLDTAVDAFGLLVAPLAGVLLGELAWWYLSVGAARYVFLVGRRLRERAGRPTFDLPPRASRRVLAGVQMVVVPLALAPGVFDSWMPLVTGVAAAALLVGFARDWGYVSGRLGNEGDGDAPVAE</sequence>
<dbReference type="GO" id="GO:0008654">
    <property type="term" value="P:phospholipid biosynthetic process"/>
    <property type="evidence" value="ECO:0007669"/>
    <property type="project" value="InterPro"/>
</dbReference>